<name>A0A8H6RZN5_9AGAR</name>
<organism evidence="1 2">
    <name type="scientific">Mycena indigotica</name>
    <dbReference type="NCBI Taxonomy" id="2126181"/>
    <lineage>
        <taxon>Eukaryota</taxon>
        <taxon>Fungi</taxon>
        <taxon>Dikarya</taxon>
        <taxon>Basidiomycota</taxon>
        <taxon>Agaricomycotina</taxon>
        <taxon>Agaricomycetes</taxon>
        <taxon>Agaricomycetidae</taxon>
        <taxon>Agaricales</taxon>
        <taxon>Marasmiineae</taxon>
        <taxon>Mycenaceae</taxon>
        <taxon>Mycena</taxon>
    </lineage>
</organism>
<accession>A0A8H6RZN5</accession>
<proteinExistence type="predicted"/>
<dbReference type="GeneID" id="59352352"/>
<dbReference type="EMBL" id="JACAZF010000015">
    <property type="protein sequence ID" value="KAF7290254.1"/>
    <property type="molecule type" value="Genomic_DNA"/>
</dbReference>
<dbReference type="RefSeq" id="XP_037213832.1">
    <property type="nucleotide sequence ID" value="XM_037369836.1"/>
</dbReference>
<dbReference type="AlphaFoldDB" id="A0A8H6RZN5"/>
<dbReference type="OrthoDB" id="3032326at2759"/>
<gene>
    <name evidence="1" type="ORF">MIND_01339100</name>
</gene>
<comment type="caution">
    <text evidence="1">The sequence shown here is derived from an EMBL/GenBank/DDBJ whole genome shotgun (WGS) entry which is preliminary data.</text>
</comment>
<protein>
    <recommendedName>
        <fullName evidence="3">F-box domain-containing protein</fullName>
    </recommendedName>
</protein>
<evidence type="ECO:0000313" key="2">
    <source>
        <dbReference type="Proteomes" id="UP000636479"/>
    </source>
</evidence>
<sequence length="510" mass="56884">MSATFFTDDVPDELWLEIASSLPRAHLQTLHQLDKRLSRLTRPLLFADLAFSRTFCSSPTPPILPARPAFDSGQKRLDFWLSDDIAPLVESCHLTVRVLSEDELATQMPVGADCVLPTATDLRILSRRLVENLSHFVRLRRVQVDDETLSMAAIIGIHGLPLLEQLDLTGCKIEDGAISLALAVTRAPLSFVQLSAFQSFAPEKERFWSAFFNADSLRAVTLNIDLAFWLQDPQTAPIFRRTTKLTLLYLAAAPAASLPRVLAKSFPALQDLGLFPAALAPRTRDEPDQWGGDPHDSLCPIIRTALLPIAGQLVRLRGYYSILHHFSTDPWRVSHLGLSPHLFRALADLIEDLDPCATLTHLSLSIFDVDTESLNATLRLYPRLEALYLHGLNLPMRMSIWTELASDLTLPPTLRSLLVNTKRWRANGHMPGDVTQAVAPANDADASALLHAFVERYPQLARLWIRGRDFFIMRSGAEQGADARVVAVGDDVDAVSNKYIDLWNRRAEFI</sequence>
<reference evidence="1" key="1">
    <citation type="submission" date="2020-05" db="EMBL/GenBank/DDBJ databases">
        <title>Mycena genomes resolve the evolution of fungal bioluminescence.</title>
        <authorList>
            <person name="Tsai I.J."/>
        </authorList>
    </citation>
    <scope>NUCLEOTIDE SEQUENCE</scope>
    <source>
        <strain evidence="1">171206Taipei</strain>
    </source>
</reference>
<keyword evidence="2" id="KW-1185">Reference proteome</keyword>
<dbReference type="Proteomes" id="UP000636479">
    <property type="component" value="Unassembled WGS sequence"/>
</dbReference>
<dbReference type="InterPro" id="IPR032675">
    <property type="entry name" value="LRR_dom_sf"/>
</dbReference>
<dbReference type="SUPFAM" id="SSF52047">
    <property type="entry name" value="RNI-like"/>
    <property type="match status" value="1"/>
</dbReference>
<evidence type="ECO:0008006" key="3">
    <source>
        <dbReference type="Google" id="ProtNLM"/>
    </source>
</evidence>
<dbReference type="Gene3D" id="3.80.10.10">
    <property type="entry name" value="Ribonuclease Inhibitor"/>
    <property type="match status" value="1"/>
</dbReference>
<evidence type="ECO:0000313" key="1">
    <source>
        <dbReference type="EMBL" id="KAF7290254.1"/>
    </source>
</evidence>